<sequence>MSCAGRLGGRRYGGRIGSLLSKGTKGSIRGSSGSTGATRLMRRALSRPASSFSQMVGKMERQGELGSMSGSLAKCAMAVAETKPNSPARRAGLAALAELCVEEDDDG</sequence>
<organism evidence="2 3">
    <name type="scientific">Rhodosorus marinus</name>
    <dbReference type="NCBI Taxonomy" id="101924"/>
    <lineage>
        <taxon>Eukaryota</taxon>
        <taxon>Rhodophyta</taxon>
        <taxon>Stylonematophyceae</taxon>
        <taxon>Stylonematales</taxon>
        <taxon>Stylonemataceae</taxon>
        <taxon>Rhodosorus</taxon>
    </lineage>
</organism>
<evidence type="ECO:0000313" key="3">
    <source>
        <dbReference type="Proteomes" id="UP001157974"/>
    </source>
</evidence>
<protein>
    <submittedName>
        <fullName evidence="2">Uncharacterized protein</fullName>
    </submittedName>
</protein>
<keyword evidence="3" id="KW-1185">Reference proteome</keyword>
<dbReference type="EMBL" id="JAMWBK010000012">
    <property type="protein sequence ID" value="KAJ8901090.1"/>
    <property type="molecule type" value="Genomic_DNA"/>
</dbReference>
<evidence type="ECO:0000313" key="2">
    <source>
        <dbReference type="EMBL" id="KAJ8901090.1"/>
    </source>
</evidence>
<comment type="caution">
    <text evidence="2">The sequence shown here is derived from an EMBL/GenBank/DDBJ whole genome shotgun (WGS) entry which is preliminary data.</text>
</comment>
<evidence type="ECO:0000256" key="1">
    <source>
        <dbReference type="SAM" id="MobiDB-lite"/>
    </source>
</evidence>
<dbReference type="Proteomes" id="UP001157974">
    <property type="component" value="Unassembled WGS sequence"/>
</dbReference>
<dbReference type="AlphaFoldDB" id="A0AAV8UF39"/>
<feature type="region of interest" description="Disordered" evidence="1">
    <location>
        <begin position="1"/>
        <end position="39"/>
    </location>
</feature>
<name>A0AAV8UF39_9RHOD</name>
<accession>A0AAV8UF39</accession>
<gene>
    <name evidence="2" type="ORF">NDN08_004950</name>
</gene>
<proteinExistence type="predicted"/>
<reference evidence="2 3" key="1">
    <citation type="journal article" date="2023" name="Nat. Commun.">
        <title>Origin of minicircular mitochondrial genomes in red algae.</title>
        <authorList>
            <person name="Lee Y."/>
            <person name="Cho C.H."/>
            <person name="Lee Y.M."/>
            <person name="Park S.I."/>
            <person name="Yang J.H."/>
            <person name="West J.A."/>
            <person name="Bhattacharya D."/>
            <person name="Yoon H.S."/>
        </authorList>
    </citation>
    <scope>NUCLEOTIDE SEQUENCE [LARGE SCALE GENOMIC DNA]</scope>
    <source>
        <strain evidence="2 3">CCMP1338</strain>
        <tissue evidence="2">Whole cell</tissue>
    </source>
</reference>